<proteinExistence type="predicted"/>
<keyword evidence="2" id="KW-1185">Reference proteome</keyword>
<evidence type="ECO:0000313" key="2">
    <source>
        <dbReference type="Proteomes" id="UP000887565"/>
    </source>
</evidence>
<sequence>MDEYRERMEKLAKNFKQNVNKVESENRAMQREQESLEVQIDSIFDYERINHVKTKENKVENRVDFRPKHCTIINDIDFSI</sequence>
<dbReference type="Proteomes" id="UP000887565">
    <property type="component" value="Unplaced"/>
</dbReference>
<dbReference type="AlphaFoldDB" id="A0A915K335"/>
<evidence type="ECO:0000313" key="3">
    <source>
        <dbReference type="WBParaSite" id="nRc.2.0.1.t32243-RA"/>
    </source>
</evidence>
<keyword evidence="1" id="KW-0175">Coiled coil</keyword>
<accession>A0A915K335</accession>
<dbReference type="WBParaSite" id="nRc.2.0.1.t32243-RA">
    <property type="protein sequence ID" value="nRc.2.0.1.t32243-RA"/>
    <property type="gene ID" value="nRc.2.0.1.g32243"/>
</dbReference>
<reference evidence="3" key="1">
    <citation type="submission" date="2022-11" db="UniProtKB">
        <authorList>
            <consortium name="WormBaseParasite"/>
        </authorList>
    </citation>
    <scope>IDENTIFICATION</scope>
</reference>
<organism evidence="2 3">
    <name type="scientific">Romanomermis culicivorax</name>
    <name type="common">Nematode worm</name>
    <dbReference type="NCBI Taxonomy" id="13658"/>
    <lineage>
        <taxon>Eukaryota</taxon>
        <taxon>Metazoa</taxon>
        <taxon>Ecdysozoa</taxon>
        <taxon>Nematoda</taxon>
        <taxon>Enoplea</taxon>
        <taxon>Dorylaimia</taxon>
        <taxon>Mermithida</taxon>
        <taxon>Mermithoidea</taxon>
        <taxon>Mermithidae</taxon>
        <taxon>Romanomermis</taxon>
    </lineage>
</organism>
<name>A0A915K335_ROMCU</name>
<feature type="coiled-coil region" evidence="1">
    <location>
        <begin position="1"/>
        <end position="39"/>
    </location>
</feature>
<evidence type="ECO:0000256" key="1">
    <source>
        <dbReference type="SAM" id="Coils"/>
    </source>
</evidence>
<protein>
    <submittedName>
        <fullName evidence="3">Uncharacterized protein</fullName>
    </submittedName>
</protein>